<dbReference type="InterPro" id="IPR007867">
    <property type="entry name" value="GMC_OxRtase_C"/>
</dbReference>
<dbReference type="Pfam" id="PF05199">
    <property type="entry name" value="GMC_oxred_C"/>
    <property type="match status" value="1"/>
</dbReference>
<evidence type="ECO:0000256" key="3">
    <source>
        <dbReference type="ARBA" id="ARBA00022827"/>
    </source>
</evidence>
<dbReference type="EMBL" id="JAWHTF010000005">
    <property type="protein sequence ID" value="MDU8886408.1"/>
    <property type="molecule type" value="Genomic_DNA"/>
</dbReference>
<evidence type="ECO:0000256" key="5">
    <source>
        <dbReference type="SAM" id="MobiDB-lite"/>
    </source>
</evidence>
<evidence type="ECO:0000256" key="4">
    <source>
        <dbReference type="ARBA" id="ARBA00023002"/>
    </source>
</evidence>
<dbReference type="Pfam" id="PF00732">
    <property type="entry name" value="GMC_oxred_N"/>
    <property type="match status" value="1"/>
</dbReference>
<reference evidence="8 9" key="1">
    <citation type="submission" date="2023-10" db="EMBL/GenBank/DDBJ databases">
        <title>Marimonas sp. nov. isolated from tidal mud flat.</title>
        <authorList>
            <person name="Jaincy N.J."/>
            <person name="Srinivasan S."/>
            <person name="Lee S.-S."/>
        </authorList>
    </citation>
    <scope>NUCLEOTIDE SEQUENCE [LARGE SCALE GENOMIC DNA]</scope>
    <source>
        <strain evidence="8 9">MJ-SS3</strain>
    </source>
</reference>
<feature type="region of interest" description="Disordered" evidence="5">
    <location>
        <begin position="146"/>
        <end position="167"/>
    </location>
</feature>
<dbReference type="Proteomes" id="UP001268651">
    <property type="component" value="Unassembled WGS sequence"/>
</dbReference>
<dbReference type="Gene3D" id="3.50.50.60">
    <property type="entry name" value="FAD/NAD(P)-binding domain"/>
    <property type="match status" value="2"/>
</dbReference>
<keyword evidence="4" id="KW-0560">Oxidoreductase</keyword>
<evidence type="ECO:0000259" key="6">
    <source>
        <dbReference type="Pfam" id="PF00732"/>
    </source>
</evidence>
<evidence type="ECO:0000259" key="7">
    <source>
        <dbReference type="Pfam" id="PF05199"/>
    </source>
</evidence>
<protein>
    <submittedName>
        <fullName evidence="8">GMC family oxidoreductase</fullName>
    </submittedName>
</protein>
<feature type="domain" description="Glucose-methanol-choline oxidoreductase C-terminal" evidence="7">
    <location>
        <begin position="398"/>
        <end position="514"/>
    </location>
</feature>
<dbReference type="PANTHER" id="PTHR46056:SF12">
    <property type="entry name" value="LONG-CHAIN-ALCOHOL OXIDASE"/>
    <property type="match status" value="1"/>
</dbReference>
<gene>
    <name evidence="8" type="ORF">RXV94_09575</name>
</gene>
<proteinExistence type="inferred from homology"/>
<dbReference type="InterPro" id="IPR036188">
    <property type="entry name" value="FAD/NAD-bd_sf"/>
</dbReference>
<dbReference type="InterPro" id="IPR000172">
    <property type="entry name" value="GMC_OxRdtase_N"/>
</dbReference>
<feature type="domain" description="Glucose-methanol-choline oxidoreductase N-terminal" evidence="6">
    <location>
        <begin position="9"/>
        <end position="312"/>
    </location>
</feature>
<comment type="caution">
    <text evidence="8">The sequence shown here is derived from an EMBL/GenBank/DDBJ whole genome shotgun (WGS) entry which is preliminary data.</text>
</comment>
<keyword evidence="2" id="KW-0285">Flavoprotein</keyword>
<evidence type="ECO:0000313" key="9">
    <source>
        <dbReference type="Proteomes" id="UP001268651"/>
    </source>
</evidence>
<evidence type="ECO:0000256" key="2">
    <source>
        <dbReference type="ARBA" id="ARBA00022630"/>
    </source>
</evidence>
<keyword evidence="3" id="KW-0274">FAD</keyword>
<sequence length="529" mass="57813">MKNEDIDVLVIGAGAAGAALSWSLTEKGAKVVCLEQGGWIDPSTFPSLKPDYETHLTRSGDFSLSPNMRNRPEDYPVTTAGENPPFIMMFNAVGGTTIHWQGLFFRFKPSDFKVKTLNGVADDWPISYEELEPYYDFNDAMIGVSGLAGDPSNPPRSPRQTPPLPLGKMGNSLVKGFEKLGWHWWVNDQGIISKAYKGRSPCMLHGKCMFGCPMGAKATTDRTYWPLAIEKGAEIRTWSRVKEVTVDREGKAKGAIYFDKDGNTQEVNAKVVVVCCNGVGTPRLLLNSKSSLFPDGLGNTNGLVGKNFMVHPNLFVKGIFEDVMDSHIGPMGSPLFSHEFYETDATRDFVRGYMLYGERTFGPLSQSGNIPWGEKHHEAFSEIFPHQVGLTVLADDLPELTNTVTLDDKEVDSNGIAAAKVTYSLSENSKKMLDHAAKKAKEALEAAGAKKVVVPSPGNMAHLMGTARMGTSEKNSVVDSTHQVHGVPNLFVVDGSSFTTGAGVNPTSTIMALALRAADKIWERKREWN</sequence>
<accession>A0ABU3U7M4</accession>
<organism evidence="8 9">
    <name type="scientific">Gilvirhabdus luticola</name>
    <dbReference type="NCBI Taxonomy" id="3079858"/>
    <lineage>
        <taxon>Bacteria</taxon>
        <taxon>Pseudomonadati</taxon>
        <taxon>Bacteroidota</taxon>
        <taxon>Flavobacteriia</taxon>
        <taxon>Flavobacteriales</taxon>
        <taxon>Flavobacteriaceae</taxon>
        <taxon>Gilvirhabdus</taxon>
    </lineage>
</organism>
<comment type="similarity">
    <text evidence="1">Belongs to the GMC oxidoreductase family.</text>
</comment>
<dbReference type="SUPFAM" id="SSF54373">
    <property type="entry name" value="FAD-linked reductases, C-terminal domain"/>
    <property type="match status" value="1"/>
</dbReference>
<dbReference type="RefSeq" id="WP_316662440.1">
    <property type="nucleotide sequence ID" value="NZ_JAWHTF010000005.1"/>
</dbReference>
<keyword evidence="9" id="KW-1185">Reference proteome</keyword>
<evidence type="ECO:0000313" key="8">
    <source>
        <dbReference type="EMBL" id="MDU8886408.1"/>
    </source>
</evidence>
<name>A0ABU3U7M4_9FLAO</name>
<dbReference type="SUPFAM" id="SSF51905">
    <property type="entry name" value="FAD/NAD(P)-binding domain"/>
    <property type="match status" value="1"/>
</dbReference>
<evidence type="ECO:0000256" key="1">
    <source>
        <dbReference type="ARBA" id="ARBA00010790"/>
    </source>
</evidence>
<feature type="compositionally biased region" description="Pro residues" evidence="5">
    <location>
        <begin position="152"/>
        <end position="165"/>
    </location>
</feature>
<dbReference type="PANTHER" id="PTHR46056">
    <property type="entry name" value="LONG-CHAIN-ALCOHOL OXIDASE"/>
    <property type="match status" value="1"/>
</dbReference>